<dbReference type="AlphaFoldDB" id="A0A8T2RQB8"/>
<protein>
    <submittedName>
        <fullName evidence="1">Uncharacterized protein</fullName>
    </submittedName>
</protein>
<proteinExistence type="predicted"/>
<evidence type="ECO:0000313" key="2">
    <source>
        <dbReference type="Proteomes" id="UP000825935"/>
    </source>
</evidence>
<sequence length="77" mass="8928">MRSISYSVFMEERRMLRFHMGVKSWIWDISSCRGSLVILTCNGTTFIVSSGTSHIASNTVKLRMYVCSQYFLKFFIA</sequence>
<dbReference type="Proteomes" id="UP000825935">
    <property type="component" value="Chromosome 25"/>
</dbReference>
<keyword evidence="2" id="KW-1185">Reference proteome</keyword>
<dbReference type="EMBL" id="CM035430">
    <property type="protein sequence ID" value="KAH7297765.1"/>
    <property type="molecule type" value="Genomic_DNA"/>
</dbReference>
<organism evidence="1 2">
    <name type="scientific">Ceratopteris richardii</name>
    <name type="common">Triangle waterfern</name>
    <dbReference type="NCBI Taxonomy" id="49495"/>
    <lineage>
        <taxon>Eukaryota</taxon>
        <taxon>Viridiplantae</taxon>
        <taxon>Streptophyta</taxon>
        <taxon>Embryophyta</taxon>
        <taxon>Tracheophyta</taxon>
        <taxon>Polypodiopsida</taxon>
        <taxon>Polypodiidae</taxon>
        <taxon>Polypodiales</taxon>
        <taxon>Pteridineae</taxon>
        <taxon>Pteridaceae</taxon>
        <taxon>Parkerioideae</taxon>
        <taxon>Ceratopteris</taxon>
    </lineage>
</organism>
<evidence type="ECO:0000313" key="1">
    <source>
        <dbReference type="EMBL" id="KAH7297765.1"/>
    </source>
</evidence>
<reference evidence="1" key="1">
    <citation type="submission" date="2021-08" db="EMBL/GenBank/DDBJ databases">
        <title>WGS assembly of Ceratopteris richardii.</title>
        <authorList>
            <person name="Marchant D.B."/>
            <person name="Chen G."/>
            <person name="Jenkins J."/>
            <person name="Shu S."/>
            <person name="Leebens-Mack J."/>
            <person name="Grimwood J."/>
            <person name="Schmutz J."/>
            <person name="Soltis P."/>
            <person name="Soltis D."/>
            <person name="Chen Z.-H."/>
        </authorList>
    </citation>
    <scope>NUCLEOTIDE SEQUENCE</scope>
    <source>
        <strain evidence="1">Whitten #5841</strain>
        <tissue evidence="1">Leaf</tissue>
    </source>
</reference>
<name>A0A8T2RQB8_CERRI</name>
<comment type="caution">
    <text evidence="1">The sequence shown here is derived from an EMBL/GenBank/DDBJ whole genome shotgun (WGS) entry which is preliminary data.</text>
</comment>
<gene>
    <name evidence="1" type="ORF">KP509_25G011500</name>
</gene>
<accession>A0A8T2RQB8</accession>